<dbReference type="GO" id="GO:0004558">
    <property type="term" value="F:alpha-1,4-glucosidase activity"/>
    <property type="evidence" value="ECO:0007669"/>
    <property type="project" value="UniProtKB-EC"/>
</dbReference>
<feature type="non-terminal residue" evidence="9">
    <location>
        <position position="1"/>
    </location>
</feature>
<dbReference type="CDD" id="cd11328">
    <property type="entry name" value="AmyAc_maltase"/>
    <property type="match status" value="1"/>
</dbReference>
<dbReference type="EMBL" id="GAKP01010688">
    <property type="protein sequence ID" value="JAC48264.1"/>
    <property type="molecule type" value="Transcribed_RNA"/>
</dbReference>
<accession>A0A034W0R8</accession>
<organism evidence="9">
    <name type="scientific">Bactrocera dorsalis</name>
    <name type="common">Oriental fruit fly</name>
    <name type="synonym">Dacus dorsalis</name>
    <dbReference type="NCBI Taxonomy" id="27457"/>
    <lineage>
        <taxon>Eukaryota</taxon>
        <taxon>Metazoa</taxon>
        <taxon>Ecdysozoa</taxon>
        <taxon>Arthropoda</taxon>
        <taxon>Hexapoda</taxon>
        <taxon>Insecta</taxon>
        <taxon>Pterygota</taxon>
        <taxon>Neoptera</taxon>
        <taxon>Endopterygota</taxon>
        <taxon>Diptera</taxon>
        <taxon>Brachycera</taxon>
        <taxon>Muscomorpha</taxon>
        <taxon>Tephritoidea</taxon>
        <taxon>Tephritidae</taxon>
        <taxon>Bactrocera</taxon>
        <taxon>Bactrocera</taxon>
    </lineage>
</organism>
<dbReference type="OrthoDB" id="1740265at2759"/>
<evidence type="ECO:0000313" key="9">
    <source>
        <dbReference type="EMBL" id="JAC48264.1"/>
    </source>
</evidence>
<dbReference type="SMART" id="SM00642">
    <property type="entry name" value="Aamy"/>
    <property type="match status" value="1"/>
</dbReference>
<evidence type="ECO:0000259" key="8">
    <source>
        <dbReference type="SMART" id="SM00642"/>
    </source>
</evidence>
<feature type="signal peptide" evidence="7">
    <location>
        <begin position="1"/>
        <end position="20"/>
    </location>
</feature>
<evidence type="ECO:0000256" key="1">
    <source>
        <dbReference type="ARBA" id="ARBA00001657"/>
    </source>
</evidence>
<dbReference type="InterPro" id="IPR006047">
    <property type="entry name" value="GH13_cat_dom"/>
</dbReference>
<evidence type="ECO:0000256" key="6">
    <source>
        <dbReference type="ARBA" id="ARBA00023295"/>
    </source>
</evidence>
<evidence type="ECO:0000256" key="4">
    <source>
        <dbReference type="ARBA" id="ARBA00022729"/>
    </source>
</evidence>
<name>A0A034W0R8_BACDO</name>
<keyword evidence="5" id="KW-0325">Glycoprotein</keyword>
<feature type="domain" description="Glycosyl hydrolase family 13 catalytic" evidence="8">
    <location>
        <begin position="34"/>
        <end position="420"/>
    </location>
</feature>
<dbReference type="Gene3D" id="3.90.400.10">
    <property type="entry name" value="Oligo-1,6-glucosidase, Domain 2"/>
    <property type="match status" value="1"/>
</dbReference>
<dbReference type="EC" id="3.2.1.20" evidence="3"/>
<dbReference type="Pfam" id="PF00128">
    <property type="entry name" value="Alpha-amylase"/>
    <property type="match status" value="1"/>
</dbReference>
<dbReference type="GO" id="GO:0005975">
    <property type="term" value="P:carbohydrate metabolic process"/>
    <property type="evidence" value="ECO:0007669"/>
    <property type="project" value="InterPro"/>
</dbReference>
<dbReference type="PANTHER" id="PTHR10357">
    <property type="entry name" value="ALPHA-AMYLASE FAMILY MEMBER"/>
    <property type="match status" value="1"/>
</dbReference>
<dbReference type="AlphaFoldDB" id="A0A034W0R8"/>
<evidence type="ECO:0000256" key="5">
    <source>
        <dbReference type="ARBA" id="ARBA00023180"/>
    </source>
</evidence>
<evidence type="ECO:0000256" key="7">
    <source>
        <dbReference type="SAM" id="SignalP"/>
    </source>
</evidence>
<keyword evidence="6" id="KW-0378">Hydrolase</keyword>
<keyword evidence="6" id="KW-0326">Glycosidase</keyword>
<proteinExistence type="inferred from homology"/>
<evidence type="ECO:0000256" key="3">
    <source>
        <dbReference type="ARBA" id="ARBA00012741"/>
    </source>
</evidence>
<reference evidence="9" key="1">
    <citation type="journal article" date="2014" name="BMC Genomics">
        <title>Characterizing the developmental transcriptome of the oriental fruit fly, Bactrocera dorsalis (Diptera: Tephritidae) through comparative genomic analysis with Drosophila melanogaster utilizing modENCODE datasets.</title>
        <authorList>
            <person name="Geib S.M."/>
            <person name="Calla B."/>
            <person name="Hall B."/>
            <person name="Hou S."/>
            <person name="Manoukis N.C."/>
        </authorList>
    </citation>
    <scope>NUCLEOTIDE SEQUENCE</scope>
    <source>
        <strain evidence="9">Punador</strain>
    </source>
</reference>
<evidence type="ECO:0000256" key="2">
    <source>
        <dbReference type="ARBA" id="ARBA00008061"/>
    </source>
</evidence>
<sequence length="567" mass="64538">STCLLRFLAALLLCALSATATDTVDWWESATLYQIYPRSFMDSDGDGIGDLNGITSRLAFFKEIGVTATWISPIYDSPMADMGYDVSNYTKIYPVFGTMEDFDALLAKAHELDLKLILDFVPNHSSDECEWFQKSILREDGYDDWYVWDDGKIDPETGERSPPSNWVSIFGGSAWTWVDERQQYYLHQFLAKQPDFNFTNPAVRERMKDVMKFWLDRGVDGFRMDATNFLVEKRFENGTFPDEPESGIPNDPNGNTKFPNQIYTIDLWEDTEIIYEWREFLDEYQKLNGGDTRAMIIEAYSNVTVLSGYISNGTNVGGQMPMNFNFVSLNENSTAETVETQVNAWMDVIWAKHKMANWVANNHDNSRLPTRMGESKVDAMTMIIHGLPGTSVTYYGEEIGMPDYAAACSGDPCNFRDPERTPMQWNGSKNAGFSTGNTTWLPVNPNYPFLNVQVQRGVARSSLQIFKGMTALKKTDAFKAFKEEGGFSYSALSEQVFQVVRTAVDREEIRVLANLGNQIEYFDGLTNKTMEYVLLNSYSPHRYGDKLDLSGRIYLMPYEAVVLRWSA</sequence>
<dbReference type="InterPro" id="IPR045857">
    <property type="entry name" value="O16G_dom_2"/>
</dbReference>
<comment type="similarity">
    <text evidence="2">Belongs to the glycosyl hydrolase 13 family.</text>
</comment>
<comment type="catalytic activity">
    <reaction evidence="1">
        <text>Hydrolysis of terminal, non-reducing (1-&gt;4)-linked alpha-D-glucose residues with release of alpha-D-glucose.</text>
        <dbReference type="EC" id="3.2.1.20"/>
    </reaction>
</comment>
<gene>
    <name evidence="9" type="primary">MAL1</name>
</gene>
<dbReference type="PANTHER" id="PTHR10357:SF234">
    <property type="entry name" value="MALTASE A2-RELATED"/>
    <property type="match status" value="1"/>
</dbReference>
<dbReference type="Gene3D" id="3.20.20.80">
    <property type="entry name" value="Glycosidases"/>
    <property type="match status" value="1"/>
</dbReference>
<dbReference type="SUPFAM" id="SSF51445">
    <property type="entry name" value="(Trans)glycosidases"/>
    <property type="match status" value="1"/>
</dbReference>
<dbReference type="FunFam" id="3.90.400.10:FF:000001">
    <property type="entry name" value="Maltase A3, isoform A"/>
    <property type="match status" value="1"/>
</dbReference>
<protein>
    <recommendedName>
        <fullName evidence="3">alpha-glucosidase</fullName>
        <ecNumber evidence="3">3.2.1.20</ecNumber>
    </recommendedName>
</protein>
<dbReference type="InterPro" id="IPR017853">
    <property type="entry name" value="GH"/>
</dbReference>
<keyword evidence="4 7" id="KW-0732">Signal</keyword>
<feature type="chain" id="PRO_5001562061" description="alpha-glucosidase" evidence="7">
    <location>
        <begin position="21"/>
        <end position="567"/>
    </location>
</feature>